<accession>A0ABR2A840</accession>
<name>A0ABR2A840_9ROSI</name>
<dbReference type="Proteomes" id="UP001472677">
    <property type="component" value="Unassembled WGS sequence"/>
</dbReference>
<sequence>MVSKHDELRSSIVTKLSILRIIIKICNLRINIVTKLCRLRNNMVSKLCRLRRSMVSKLSELRINMVTTSNHVVKQCLHCNLIFTGRCFLGRKS</sequence>
<comment type="caution">
    <text evidence="1">The sequence shown here is derived from an EMBL/GenBank/DDBJ whole genome shotgun (WGS) entry which is preliminary data.</text>
</comment>
<protein>
    <submittedName>
        <fullName evidence="1">Uncharacterized protein</fullName>
    </submittedName>
</protein>
<proteinExistence type="predicted"/>
<evidence type="ECO:0000313" key="1">
    <source>
        <dbReference type="EMBL" id="KAK8489204.1"/>
    </source>
</evidence>
<reference evidence="1 2" key="1">
    <citation type="journal article" date="2024" name="G3 (Bethesda)">
        <title>Genome assembly of Hibiscus sabdariffa L. provides insights into metabolisms of medicinal natural products.</title>
        <authorList>
            <person name="Kim T."/>
        </authorList>
    </citation>
    <scope>NUCLEOTIDE SEQUENCE [LARGE SCALE GENOMIC DNA]</scope>
    <source>
        <strain evidence="1">TK-2024</strain>
        <tissue evidence="1">Old leaves</tissue>
    </source>
</reference>
<evidence type="ECO:0000313" key="2">
    <source>
        <dbReference type="Proteomes" id="UP001472677"/>
    </source>
</evidence>
<dbReference type="EMBL" id="JBBPBM010000937">
    <property type="protein sequence ID" value="KAK8489204.1"/>
    <property type="molecule type" value="Genomic_DNA"/>
</dbReference>
<keyword evidence="2" id="KW-1185">Reference proteome</keyword>
<gene>
    <name evidence="1" type="ORF">V6N12_005418</name>
</gene>
<organism evidence="1 2">
    <name type="scientific">Hibiscus sabdariffa</name>
    <name type="common">roselle</name>
    <dbReference type="NCBI Taxonomy" id="183260"/>
    <lineage>
        <taxon>Eukaryota</taxon>
        <taxon>Viridiplantae</taxon>
        <taxon>Streptophyta</taxon>
        <taxon>Embryophyta</taxon>
        <taxon>Tracheophyta</taxon>
        <taxon>Spermatophyta</taxon>
        <taxon>Magnoliopsida</taxon>
        <taxon>eudicotyledons</taxon>
        <taxon>Gunneridae</taxon>
        <taxon>Pentapetalae</taxon>
        <taxon>rosids</taxon>
        <taxon>malvids</taxon>
        <taxon>Malvales</taxon>
        <taxon>Malvaceae</taxon>
        <taxon>Malvoideae</taxon>
        <taxon>Hibiscus</taxon>
    </lineage>
</organism>